<dbReference type="PANTHER" id="PTHR42756">
    <property type="entry name" value="TRANSCRIPTIONAL REGULATOR, MARR"/>
    <property type="match status" value="1"/>
</dbReference>
<proteinExistence type="predicted"/>
<evidence type="ECO:0000256" key="1">
    <source>
        <dbReference type="ARBA" id="ARBA00023015"/>
    </source>
</evidence>
<dbReference type="PRINTS" id="PR00598">
    <property type="entry name" value="HTHMARR"/>
</dbReference>
<evidence type="ECO:0000259" key="4">
    <source>
        <dbReference type="PROSITE" id="PS50995"/>
    </source>
</evidence>
<dbReference type="InterPro" id="IPR036390">
    <property type="entry name" value="WH_DNA-bd_sf"/>
</dbReference>
<feature type="domain" description="HTH marR-type" evidence="4">
    <location>
        <begin position="2"/>
        <end position="134"/>
    </location>
</feature>
<name>A0AA45KEW0_9LACT</name>
<dbReference type="InterPro" id="IPR036388">
    <property type="entry name" value="WH-like_DNA-bd_sf"/>
</dbReference>
<accession>A0AA45KEW0</accession>
<keyword evidence="3" id="KW-0804">Transcription</keyword>
<reference evidence="5 6" key="1">
    <citation type="submission" date="2021-02" db="EMBL/GenBank/DDBJ databases">
        <title>Complete genome sequence of Lactococcus lactis strain K_LL004.</title>
        <authorList>
            <person name="Kim H.B."/>
        </authorList>
    </citation>
    <scope>NUCLEOTIDE SEQUENCE [LARGE SCALE GENOMIC DNA]</scope>
    <source>
        <strain evidence="5 6">K_LL004</strain>
    </source>
</reference>
<dbReference type="KEGG" id="lti:JW886_06200"/>
<protein>
    <submittedName>
        <fullName evidence="5">MarR family transcriptional regulator</fullName>
    </submittedName>
</protein>
<dbReference type="GO" id="GO:0003700">
    <property type="term" value="F:DNA-binding transcription factor activity"/>
    <property type="evidence" value="ECO:0007669"/>
    <property type="project" value="InterPro"/>
</dbReference>
<dbReference type="PROSITE" id="PS50995">
    <property type="entry name" value="HTH_MARR_2"/>
    <property type="match status" value="1"/>
</dbReference>
<dbReference type="InterPro" id="IPR023187">
    <property type="entry name" value="Tscrpt_reg_MarR-type_CS"/>
</dbReference>
<evidence type="ECO:0000313" key="6">
    <source>
        <dbReference type="Proteomes" id="UP000663608"/>
    </source>
</evidence>
<gene>
    <name evidence="5" type="ORF">JW886_06200</name>
</gene>
<dbReference type="SUPFAM" id="SSF46785">
    <property type="entry name" value="Winged helix' DNA-binding domain"/>
    <property type="match status" value="1"/>
</dbReference>
<dbReference type="Pfam" id="PF01047">
    <property type="entry name" value="MarR"/>
    <property type="match status" value="1"/>
</dbReference>
<dbReference type="RefSeq" id="WP_075525711.1">
    <property type="nucleotide sequence ID" value="NZ_BNDT01000003.1"/>
</dbReference>
<dbReference type="SMART" id="SM00347">
    <property type="entry name" value="HTH_MARR"/>
    <property type="match status" value="1"/>
</dbReference>
<evidence type="ECO:0000256" key="3">
    <source>
        <dbReference type="ARBA" id="ARBA00023163"/>
    </source>
</evidence>
<evidence type="ECO:0000313" key="5">
    <source>
        <dbReference type="EMBL" id="QSE76060.1"/>
    </source>
</evidence>
<dbReference type="InterPro" id="IPR000835">
    <property type="entry name" value="HTH_MarR-typ"/>
</dbReference>
<evidence type="ECO:0000256" key="2">
    <source>
        <dbReference type="ARBA" id="ARBA00023125"/>
    </source>
</evidence>
<dbReference type="PROSITE" id="PS01117">
    <property type="entry name" value="HTH_MARR_1"/>
    <property type="match status" value="1"/>
</dbReference>
<dbReference type="PANTHER" id="PTHR42756:SF2">
    <property type="entry name" value="MARR FAMILY REGULATORY PROTEIN"/>
    <property type="match status" value="1"/>
</dbReference>
<keyword evidence="1" id="KW-0805">Transcription regulation</keyword>
<dbReference type="GO" id="GO:0003677">
    <property type="term" value="F:DNA binding"/>
    <property type="evidence" value="ECO:0007669"/>
    <property type="project" value="UniProtKB-KW"/>
</dbReference>
<sequence>MESIILRQIGTISRSLDSISNVEFSQFDLAKGQYLYLVRIMENPGIIQHRLAQLLCVDKTTANRAINKLEKKGLVFKKETRKNKKEQLLYVTPEGAALYPLIIRENEFSTQVALEGITTEERQQLVVLLSKMAENTSKDWLAVKSGKQRNY</sequence>
<dbReference type="Gene3D" id="1.10.10.10">
    <property type="entry name" value="Winged helix-like DNA-binding domain superfamily/Winged helix DNA-binding domain"/>
    <property type="match status" value="1"/>
</dbReference>
<dbReference type="EMBL" id="CP070872">
    <property type="protein sequence ID" value="QSE76060.1"/>
    <property type="molecule type" value="Genomic_DNA"/>
</dbReference>
<dbReference type="Proteomes" id="UP000663608">
    <property type="component" value="Chromosome"/>
</dbReference>
<organism evidence="5 6">
    <name type="scientific">Lactococcus taiwanensis</name>
    <dbReference type="NCBI Taxonomy" id="1151742"/>
    <lineage>
        <taxon>Bacteria</taxon>
        <taxon>Bacillati</taxon>
        <taxon>Bacillota</taxon>
        <taxon>Bacilli</taxon>
        <taxon>Lactobacillales</taxon>
        <taxon>Streptococcaceae</taxon>
        <taxon>Lactococcus</taxon>
    </lineage>
</organism>
<keyword evidence="2" id="KW-0238">DNA-binding</keyword>
<keyword evidence="6" id="KW-1185">Reference proteome</keyword>
<dbReference type="AlphaFoldDB" id="A0AA45KEW0"/>